<keyword evidence="7" id="KW-1185">Reference proteome</keyword>
<dbReference type="NCBIfam" id="TIGR02469">
    <property type="entry name" value="CbiT"/>
    <property type="match status" value="1"/>
</dbReference>
<name>G5IHX4_9FIRM</name>
<dbReference type="Pfam" id="PF03602">
    <property type="entry name" value="Cons_hypoth95"/>
    <property type="match status" value="1"/>
</dbReference>
<keyword evidence="5" id="KW-0949">S-adenosyl-L-methionine</keyword>
<dbReference type="SUPFAM" id="SSF53335">
    <property type="entry name" value="S-adenosyl-L-methionine-dependent methyltransferases"/>
    <property type="match status" value="1"/>
</dbReference>
<dbReference type="InterPro" id="IPR050714">
    <property type="entry name" value="Cobalamin_biosynth_MTase"/>
</dbReference>
<dbReference type="InterPro" id="IPR014008">
    <property type="entry name" value="Cbl_synth_MTase_CbiT"/>
</dbReference>
<dbReference type="GO" id="GO:0032259">
    <property type="term" value="P:methylation"/>
    <property type="evidence" value="ECO:0007669"/>
    <property type="project" value="UniProtKB-KW"/>
</dbReference>
<evidence type="ECO:0000256" key="2">
    <source>
        <dbReference type="ARBA" id="ARBA00022573"/>
    </source>
</evidence>
<keyword evidence="4" id="KW-0808">Transferase</keyword>
<evidence type="ECO:0000256" key="5">
    <source>
        <dbReference type="ARBA" id="ARBA00022691"/>
    </source>
</evidence>
<dbReference type="HOGENOM" id="CLU_094143_0_0_9"/>
<reference evidence="6 7" key="1">
    <citation type="submission" date="2011-08" db="EMBL/GenBank/DDBJ databases">
        <title>The Genome Sequence of Clostridium hathewayi WAL-18680.</title>
        <authorList>
            <consortium name="The Broad Institute Genome Sequencing Platform"/>
            <person name="Earl A."/>
            <person name="Ward D."/>
            <person name="Feldgarden M."/>
            <person name="Gevers D."/>
            <person name="Finegold S.M."/>
            <person name="Summanen P.H."/>
            <person name="Molitoris D.R."/>
            <person name="Song M."/>
            <person name="Daigneault M."/>
            <person name="Allen-Vercoe E."/>
            <person name="Young S.K."/>
            <person name="Zeng Q."/>
            <person name="Gargeya S."/>
            <person name="Fitzgerald M."/>
            <person name="Haas B."/>
            <person name="Abouelleil A."/>
            <person name="Alvarado L."/>
            <person name="Arachchi H.M."/>
            <person name="Berlin A."/>
            <person name="Brown A."/>
            <person name="Chapman S.B."/>
            <person name="Chen Z."/>
            <person name="Dunbar C."/>
            <person name="Freedman E."/>
            <person name="Gearin G."/>
            <person name="Gellesch M."/>
            <person name="Goldberg J."/>
            <person name="Griggs A."/>
            <person name="Gujja S."/>
            <person name="Heiman D."/>
            <person name="Howarth C."/>
            <person name="Larson L."/>
            <person name="Lui A."/>
            <person name="MacDonald P.J.P."/>
            <person name="Montmayeur A."/>
            <person name="Murphy C."/>
            <person name="Neiman D."/>
            <person name="Pearson M."/>
            <person name="Priest M."/>
            <person name="Roberts A."/>
            <person name="Saif S."/>
            <person name="Shea T."/>
            <person name="Shenoy N."/>
            <person name="Sisk P."/>
            <person name="Stolte C."/>
            <person name="Sykes S."/>
            <person name="Wortman J."/>
            <person name="Nusbaum C."/>
            <person name="Birren B."/>
        </authorList>
    </citation>
    <scope>NUCLEOTIDE SEQUENCE [LARGE SCALE GENOMIC DNA]</scope>
    <source>
        <strain evidence="6 7">WAL-18680</strain>
    </source>
</reference>
<dbReference type="GO" id="GO:0009236">
    <property type="term" value="P:cobalamin biosynthetic process"/>
    <property type="evidence" value="ECO:0007669"/>
    <property type="project" value="UniProtKB-UniPathway"/>
</dbReference>
<dbReference type="InterPro" id="IPR029063">
    <property type="entry name" value="SAM-dependent_MTases_sf"/>
</dbReference>
<sequence length="194" mass="20862">MRDEWFIRGEVPMTKAEVRAVSISKLELQPDSVFYDIGAGTGSVSIEAASQLADGHVYAVEQKLEAVELIEANIRKFGTEGIIKIEGISVVTGTAPEALSGLPRPTHAFIGGSSGNMEGLLEVLLEKNPDIRIVINIIALETLTQTMTLLGKREIEAEIVSMQVAKARTVGNYHLMQGQNPVYIVSFGGSHSLG</sequence>
<keyword evidence="3" id="KW-0489">Methyltransferase</keyword>
<organism evidence="6 7">
    <name type="scientific">Hungatella hathewayi WAL-18680</name>
    <dbReference type="NCBI Taxonomy" id="742737"/>
    <lineage>
        <taxon>Bacteria</taxon>
        <taxon>Bacillati</taxon>
        <taxon>Bacillota</taxon>
        <taxon>Clostridia</taxon>
        <taxon>Lachnospirales</taxon>
        <taxon>Lachnospiraceae</taxon>
        <taxon>Hungatella</taxon>
    </lineage>
</organism>
<evidence type="ECO:0000313" key="6">
    <source>
        <dbReference type="EMBL" id="EHI58880.1"/>
    </source>
</evidence>
<evidence type="ECO:0008006" key="8">
    <source>
        <dbReference type="Google" id="ProtNLM"/>
    </source>
</evidence>
<evidence type="ECO:0000256" key="1">
    <source>
        <dbReference type="ARBA" id="ARBA00004953"/>
    </source>
</evidence>
<comment type="pathway">
    <text evidence="1">Cofactor biosynthesis; adenosylcobalamin biosynthesis.</text>
</comment>
<proteinExistence type="predicted"/>
<gene>
    <name evidence="6" type="ORF">HMPREF9473_03102</name>
</gene>
<dbReference type="PANTHER" id="PTHR43182">
    <property type="entry name" value="COBALT-PRECORRIN-6B C(15)-METHYLTRANSFERASE (DECARBOXYLATING)"/>
    <property type="match status" value="1"/>
</dbReference>
<comment type="caution">
    <text evidence="6">The sequence shown here is derived from an EMBL/GenBank/DDBJ whole genome shotgun (WGS) entry which is preliminary data.</text>
</comment>
<evidence type="ECO:0000256" key="3">
    <source>
        <dbReference type="ARBA" id="ARBA00022603"/>
    </source>
</evidence>
<dbReference type="UniPathway" id="UPA00148"/>
<dbReference type="PATRIC" id="fig|742737.3.peg.3076"/>
<dbReference type="AlphaFoldDB" id="G5IHX4"/>
<dbReference type="Gene3D" id="3.40.50.150">
    <property type="entry name" value="Vaccinia Virus protein VP39"/>
    <property type="match status" value="1"/>
</dbReference>
<dbReference type="EMBL" id="ADLN01000082">
    <property type="protein sequence ID" value="EHI58880.1"/>
    <property type="molecule type" value="Genomic_DNA"/>
</dbReference>
<dbReference type="PANTHER" id="PTHR43182:SF1">
    <property type="entry name" value="COBALT-PRECORRIN-7 C(5)-METHYLTRANSFERASE"/>
    <property type="match status" value="1"/>
</dbReference>
<keyword evidence="2" id="KW-0169">Cobalamin biosynthesis</keyword>
<evidence type="ECO:0000256" key="4">
    <source>
        <dbReference type="ARBA" id="ARBA00022679"/>
    </source>
</evidence>
<dbReference type="Proteomes" id="UP000005384">
    <property type="component" value="Unassembled WGS sequence"/>
</dbReference>
<dbReference type="GO" id="GO:0008276">
    <property type="term" value="F:protein methyltransferase activity"/>
    <property type="evidence" value="ECO:0007669"/>
    <property type="project" value="InterPro"/>
</dbReference>
<accession>G5IHX4</accession>
<dbReference type="RefSeq" id="WP_006781081.1">
    <property type="nucleotide sequence ID" value="NZ_CP040506.1"/>
</dbReference>
<dbReference type="OrthoDB" id="9780707at2"/>
<protein>
    <recommendedName>
        <fullName evidence="8">Precorrin-6Y C5,15-methyltransferase (Decarboxylating), CbiT subunit</fullName>
    </recommendedName>
</protein>
<evidence type="ECO:0000313" key="7">
    <source>
        <dbReference type="Proteomes" id="UP000005384"/>
    </source>
</evidence>